<accession>A0A1X1RGS0</accession>
<feature type="transmembrane region" description="Helical" evidence="2">
    <location>
        <begin position="413"/>
        <end position="433"/>
    </location>
</feature>
<feature type="chain" id="PRO_5043433560" evidence="3">
    <location>
        <begin position="26"/>
        <end position="695"/>
    </location>
</feature>
<keyword evidence="3" id="KW-0732">Signal</keyword>
<feature type="signal peptide" evidence="3">
    <location>
        <begin position="1"/>
        <end position="25"/>
    </location>
</feature>
<evidence type="ECO:0000256" key="1">
    <source>
        <dbReference type="SAM" id="MobiDB-lite"/>
    </source>
</evidence>
<dbReference type="Pfam" id="PF08310">
    <property type="entry name" value="LGFP"/>
    <property type="match status" value="4"/>
</dbReference>
<keyword evidence="2" id="KW-1133">Transmembrane helix</keyword>
<feature type="region of interest" description="Disordered" evidence="1">
    <location>
        <begin position="384"/>
        <end position="403"/>
    </location>
</feature>
<dbReference type="AlphaFoldDB" id="A0A1X1RGS0"/>
<feature type="region of interest" description="Disordered" evidence="1">
    <location>
        <begin position="441"/>
        <end position="482"/>
    </location>
</feature>
<comment type="caution">
    <text evidence="4">The sequence shown here is derived from an EMBL/GenBank/DDBJ whole genome shotgun (WGS) entry which is preliminary data.</text>
</comment>
<evidence type="ECO:0000256" key="3">
    <source>
        <dbReference type="SAM" id="SignalP"/>
    </source>
</evidence>
<dbReference type="Proteomes" id="UP000193484">
    <property type="component" value="Unassembled WGS sequence"/>
</dbReference>
<dbReference type="EMBL" id="LQOJ01000024">
    <property type="protein sequence ID" value="ORV05490.1"/>
    <property type="molecule type" value="Genomic_DNA"/>
</dbReference>
<keyword evidence="2" id="KW-0812">Transmembrane</keyword>
<evidence type="ECO:0000256" key="2">
    <source>
        <dbReference type="SAM" id="Phobius"/>
    </source>
</evidence>
<dbReference type="STRING" id="1793.AWC04_06415"/>
<keyword evidence="2" id="KW-0472">Membrane</keyword>
<sequence length="695" mass="73398">MGRATVACVALVAMVGLMAAAPASATPEGDADVAITDAWNAAGGVASTLGDKDGGVYAAGPGFVQNFAAGAIYYTPATGARIMHGAILDRYRALGGPDGDLGFPTIDEGPGRVSPESRNSTFSAADNPVIFWTPETGAWVVRGAMNAAWDRLGGSAGALGVPVEDETYAGSVINQRFVNGLISYDTATATFTTEPPELAGELAGLTVPADPATAINLAYRMAGGPDGPLGARDGDAYSIGDEGTAQNFANGKIYYTVDTGAHALTGAILARYESAGGPTGELAFPTSGEVDGGVPDSKQVSFAAPDHPVIFWTEEHGAIVVNGPVKTAWDKLGGPTGALGIPIAEHDINRDVMSQRFSGGEITWNATDRTFTTKPDELAGSLEGIEVPNQPLPNVPAAPPVEQPDSSGWNVSWLWWLVPLLVLVAISGLVWLIGRRRSGAAAAAEPTERRQRGQDESDHGDADHGDTDYGDDYGDSHYGDSHYGDSHYGDSHYGDAHYGEVTYGDDYEEGSGYRAGDVVIHDELFTHRGAHQVETTADLEENQDVINTAPTRYDFVAEGADFDDETPSGRHAAVRYEPAEEQTESVDYAEPLVPPLPDWGDKYGLFNDYQPEALTRPVAQPEPDPEPHGGEESAYPAIHLPLEDPHEAPAGFSIKACMRSGSYHVPGGLSYDETIADIWFADEQHAQANGFHRAD</sequence>
<reference evidence="4 5" key="1">
    <citation type="submission" date="2016-01" db="EMBL/GenBank/DDBJ databases">
        <title>The new phylogeny of the genus Mycobacterium.</title>
        <authorList>
            <person name="Tarcisio F."/>
            <person name="Conor M."/>
            <person name="Antonella G."/>
            <person name="Elisabetta G."/>
            <person name="Giulia F.S."/>
            <person name="Sara T."/>
            <person name="Anna F."/>
            <person name="Clotilde B."/>
            <person name="Roberto B."/>
            <person name="Veronica D.S."/>
            <person name="Fabio R."/>
            <person name="Monica P."/>
            <person name="Olivier J."/>
            <person name="Enrico T."/>
            <person name="Nicola S."/>
        </authorList>
    </citation>
    <scope>NUCLEOTIDE SEQUENCE [LARGE SCALE GENOMIC DNA]</scope>
    <source>
        <strain evidence="4 5">DSM 44179</strain>
    </source>
</reference>
<proteinExistence type="predicted"/>
<gene>
    <name evidence="4" type="ORF">AWC04_06415</name>
</gene>
<name>A0A1X1RGS0_MYCFA</name>
<keyword evidence="5" id="KW-1185">Reference proteome</keyword>
<evidence type="ECO:0000313" key="4">
    <source>
        <dbReference type="EMBL" id="ORV05490.1"/>
    </source>
</evidence>
<protein>
    <submittedName>
        <fullName evidence="4">Uncharacterized protein</fullName>
    </submittedName>
</protein>
<organism evidence="4 5">
    <name type="scientific">Mycolicibacterium fallax</name>
    <name type="common">Mycobacterium fallax</name>
    <dbReference type="NCBI Taxonomy" id="1793"/>
    <lineage>
        <taxon>Bacteria</taxon>
        <taxon>Bacillati</taxon>
        <taxon>Actinomycetota</taxon>
        <taxon>Actinomycetes</taxon>
        <taxon>Mycobacteriales</taxon>
        <taxon>Mycobacteriaceae</taxon>
        <taxon>Mycolicibacterium</taxon>
    </lineage>
</organism>
<evidence type="ECO:0000313" key="5">
    <source>
        <dbReference type="Proteomes" id="UP000193484"/>
    </source>
</evidence>
<dbReference type="InterPro" id="IPR013207">
    <property type="entry name" value="LGFP"/>
</dbReference>
<feature type="compositionally biased region" description="Pro residues" evidence="1">
    <location>
        <begin position="390"/>
        <end position="402"/>
    </location>
</feature>
<feature type="compositionally biased region" description="Basic and acidic residues" evidence="1">
    <location>
        <begin position="446"/>
        <end position="467"/>
    </location>
</feature>